<evidence type="ECO:0000313" key="2">
    <source>
        <dbReference type="Proteomes" id="UP000789702"/>
    </source>
</evidence>
<accession>A0ACA9Q267</accession>
<gene>
    <name evidence="1" type="ORF">DHETER_LOCUS13579</name>
</gene>
<sequence length="331" mass="38137">DVMISMGHSEFQYLPIGEYKSRIDEPLSIYNKTYFSKKLENVFKNSRKNKRDLSLLFFDLDHFKSINDQNDHSTGDYALKELANLIQKNHVRSEDIFARYGGDEFTILLKDADINLASKIAEEIRASVEGHPFIYNETQLSVTLSIGVSEMNSSVKTFDELLLYADNALKKAKEYRNRVVIWNNELNSISETENHLKDSHNKSAEDECYPMESFSSSTMDDEIGITIIKTDSENKRPEYTKKKMGLEFHEKMKITEFDLLQLEHEKGFKFDTDGSIENAKDKAFKIDISKIESPSDPRCDRKDKTYKCNHAPSTNCKRNLIIDGKFSAALE</sequence>
<dbReference type="Proteomes" id="UP000789702">
    <property type="component" value="Unassembled WGS sequence"/>
</dbReference>
<protein>
    <submittedName>
        <fullName evidence="1">3752_t:CDS:1</fullName>
    </submittedName>
</protein>
<feature type="non-terminal residue" evidence="1">
    <location>
        <position position="1"/>
    </location>
</feature>
<keyword evidence="2" id="KW-1185">Reference proteome</keyword>
<reference evidence="1" key="1">
    <citation type="submission" date="2021-06" db="EMBL/GenBank/DDBJ databases">
        <authorList>
            <person name="Kallberg Y."/>
            <person name="Tangrot J."/>
            <person name="Rosling A."/>
        </authorList>
    </citation>
    <scope>NUCLEOTIDE SEQUENCE</scope>
    <source>
        <strain evidence="1">IL203A</strain>
    </source>
</reference>
<name>A0ACA9Q267_9GLOM</name>
<dbReference type="EMBL" id="CAJVPU010037780">
    <property type="protein sequence ID" value="CAG8733302.1"/>
    <property type="molecule type" value="Genomic_DNA"/>
</dbReference>
<organism evidence="1 2">
    <name type="scientific">Dentiscutata heterogama</name>
    <dbReference type="NCBI Taxonomy" id="1316150"/>
    <lineage>
        <taxon>Eukaryota</taxon>
        <taxon>Fungi</taxon>
        <taxon>Fungi incertae sedis</taxon>
        <taxon>Mucoromycota</taxon>
        <taxon>Glomeromycotina</taxon>
        <taxon>Glomeromycetes</taxon>
        <taxon>Diversisporales</taxon>
        <taxon>Gigasporaceae</taxon>
        <taxon>Dentiscutata</taxon>
    </lineage>
</organism>
<proteinExistence type="predicted"/>
<evidence type="ECO:0000313" key="1">
    <source>
        <dbReference type="EMBL" id="CAG8733302.1"/>
    </source>
</evidence>
<feature type="non-terminal residue" evidence="1">
    <location>
        <position position="331"/>
    </location>
</feature>
<comment type="caution">
    <text evidence="1">The sequence shown here is derived from an EMBL/GenBank/DDBJ whole genome shotgun (WGS) entry which is preliminary data.</text>
</comment>